<keyword evidence="2" id="KW-0695">RNA-directed DNA polymerase</keyword>
<protein>
    <submittedName>
        <fullName evidence="2">Reverse transcriptase</fullName>
    </submittedName>
</protein>
<dbReference type="CDD" id="cd09276">
    <property type="entry name" value="Rnase_HI_RT_non_LTR"/>
    <property type="match status" value="1"/>
</dbReference>
<keyword evidence="2" id="KW-0808">Transferase</keyword>
<dbReference type="InterPro" id="IPR012337">
    <property type="entry name" value="RNaseH-like_sf"/>
</dbReference>
<dbReference type="Gene3D" id="3.30.420.10">
    <property type="entry name" value="Ribonuclease H-like superfamily/Ribonuclease H"/>
    <property type="match status" value="1"/>
</dbReference>
<dbReference type="PANTHER" id="PTHR33481:SF1">
    <property type="entry name" value="ENDONUCLEASE_EXONUCLEASE_PHOSPHATASE DOMAIN-CONTAINING PROTEIN-RELATED"/>
    <property type="match status" value="1"/>
</dbReference>
<dbReference type="SUPFAM" id="SSF56672">
    <property type="entry name" value="DNA/RNA polymerases"/>
    <property type="match status" value="1"/>
</dbReference>
<dbReference type="InterPro" id="IPR036397">
    <property type="entry name" value="RNaseH_sf"/>
</dbReference>
<accession>Q00068</accession>
<name>Q00068_ASCIM</name>
<dbReference type="EMBL" id="X99080">
    <property type="protein sequence ID" value="CAA67543.1"/>
    <property type="molecule type" value="Genomic_DNA"/>
</dbReference>
<dbReference type="InterPro" id="IPR043502">
    <property type="entry name" value="DNA/RNA_pol_sf"/>
</dbReference>
<evidence type="ECO:0000259" key="1">
    <source>
        <dbReference type="PROSITE" id="PS50878"/>
    </source>
</evidence>
<dbReference type="SUPFAM" id="SSF53098">
    <property type="entry name" value="Ribonuclease H-like"/>
    <property type="match status" value="1"/>
</dbReference>
<keyword evidence="2" id="KW-0548">Nucleotidyltransferase</keyword>
<dbReference type="Pfam" id="PF00078">
    <property type="entry name" value="RVT_1"/>
    <property type="match status" value="1"/>
</dbReference>
<sequence length="746" mass="83133">EFFDKYLADTGSNILFDVLKMTRPKRSHLIPTLHTETSVAVKFGEKAALFRKTLFPPPPAYAPSMTPPLQPSYEWVPVTDDEIKAILFACSPKKAPGPDGVNFACLRHAYTALPSWFNMLYRTVLNLGYHPRSWREATGAIVPKPKKADYTAVKSYRIVSLLNCMGKVAEKLVAFRLAQLCEDKSLLHTGQMGGRKHRSSQDAVMALVHDIELGWSRGLTSSALLLDVKGAFDNVSKVRLLESSGMRIPKPLVEWVSSFMSDRLIALAFDGSKEELQPVNTGIPQGSPCSPILFLIYLKPLFNELERHKLNIQTPSYIDDVAIMLTGKSTVKNAATLQKAAVIAFEWARGNAIAFDDSKSELIHFANTNKVPTCPMVLPNGTELRPLPSVRWLGILLDRKLSFRPHVENRIAAAGRALSSLLRLSTTEKGLTLSNMRQLYQACILPVIDFGSEVWWKGYNQDYLVKRIQLVQNTASRRILGAFRTTPTDLLDVEAALFPASIRLQYNQRRYAVRLLRLPESHPVVQRCPELFHPTADGITDKELGGAPWHATERTKWRYPSRLIRVAHSIHHLLLNGDTEELSAPETGTFPANLELSALPTAPIRPGYLPVPYTPPTSKSEAAVAHLELLTTLNPRKHLVFYSDGSKLDNKIGAGVYLRPSRAIPAESHSFSLGSTSEVFDAELQACYYACVRAKALARRNRTITDCWVFLDNTSVIHRLRHTSPTAGQALAIGVHEVRTPLTTWE</sequence>
<organism evidence="2">
    <name type="scientific">Ascobolus immersus</name>
    <dbReference type="NCBI Taxonomy" id="5191"/>
    <lineage>
        <taxon>Eukaryota</taxon>
        <taxon>Fungi</taxon>
        <taxon>Dikarya</taxon>
        <taxon>Ascomycota</taxon>
        <taxon>Pezizomycotina</taxon>
        <taxon>Pezizomycetes</taxon>
        <taxon>Pezizales</taxon>
        <taxon>Ascobolaceae</taxon>
        <taxon>Ascobolus</taxon>
    </lineage>
</organism>
<reference evidence="2" key="1">
    <citation type="journal article" date="1996" name="Nucleic Acids Res.">
        <title>Native DNA repeats and methylation in Ascobolus.</title>
        <authorList>
            <person name="Goyon C."/>
            <person name="Rossignol J.L."/>
            <person name="Faugeron G."/>
        </authorList>
    </citation>
    <scope>NUCLEOTIDE SEQUENCE</scope>
    <source>
        <strain evidence="2">RN42</strain>
    </source>
</reference>
<proteinExistence type="predicted"/>
<dbReference type="GO" id="GO:0003676">
    <property type="term" value="F:nucleic acid binding"/>
    <property type="evidence" value="ECO:0007669"/>
    <property type="project" value="InterPro"/>
</dbReference>
<feature type="non-terminal residue" evidence="2">
    <location>
        <position position="1"/>
    </location>
</feature>
<dbReference type="PIR" id="S71892">
    <property type="entry name" value="S71892"/>
</dbReference>
<dbReference type="PANTHER" id="PTHR33481">
    <property type="entry name" value="REVERSE TRANSCRIPTASE"/>
    <property type="match status" value="1"/>
</dbReference>
<feature type="domain" description="Reverse transcriptase" evidence="1">
    <location>
        <begin position="123"/>
        <end position="397"/>
    </location>
</feature>
<dbReference type="GO" id="GO:0003964">
    <property type="term" value="F:RNA-directed DNA polymerase activity"/>
    <property type="evidence" value="ECO:0007669"/>
    <property type="project" value="UniProtKB-KW"/>
</dbReference>
<dbReference type="CDD" id="cd01650">
    <property type="entry name" value="RT_nLTR_like"/>
    <property type="match status" value="1"/>
</dbReference>
<dbReference type="InterPro" id="IPR000477">
    <property type="entry name" value="RT_dom"/>
</dbReference>
<dbReference type="PROSITE" id="PS50878">
    <property type="entry name" value="RT_POL"/>
    <property type="match status" value="1"/>
</dbReference>
<evidence type="ECO:0000313" key="2">
    <source>
        <dbReference type="EMBL" id="CAA67543.1"/>
    </source>
</evidence>
<dbReference type="AlphaFoldDB" id="Q00068"/>